<sequence length="89" mass="9264">MTSSPNTVLIMGCSVGSIGSALALELHCRDLHVFASARNLNKMAHLANLDRVLLLQLDVTLQASITAAAAQVSKTTGGSLDILINNFGS</sequence>
<proteinExistence type="inferred from homology"/>
<dbReference type="PANTHER" id="PTHR44169:SF6">
    <property type="entry name" value="NADPH-DEPENDENT 1-ACYLDIHYDROXYACETONE PHOSPHATE REDUCTASE"/>
    <property type="match status" value="1"/>
</dbReference>
<evidence type="ECO:0000256" key="1">
    <source>
        <dbReference type="ARBA" id="ARBA00006484"/>
    </source>
</evidence>
<accession>A0A8H5ZC98</accession>
<dbReference type="GO" id="GO:0005811">
    <property type="term" value="C:lipid droplet"/>
    <property type="evidence" value="ECO:0007669"/>
    <property type="project" value="TreeGrafter"/>
</dbReference>
<dbReference type="GO" id="GO:0000140">
    <property type="term" value="F:acylglycerone-phosphate reductase (NADP+) activity"/>
    <property type="evidence" value="ECO:0007669"/>
    <property type="project" value="TreeGrafter"/>
</dbReference>
<dbReference type="SUPFAM" id="SSF51735">
    <property type="entry name" value="NAD(P)-binding Rossmann-fold domains"/>
    <property type="match status" value="1"/>
</dbReference>
<dbReference type="GO" id="GO:0006654">
    <property type="term" value="P:phosphatidic acid biosynthetic process"/>
    <property type="evidence" value="ECO:0007669"/>
    <property type="project" value="TreeGrafter"/>
</dbReference>
<dbReference type="InterPro" id="IPR002347">
    <property type="entry name" value="SDR_fam"/>
</dbReference>
<dbReference type="Proteomes" id="UP000624244">
    <property type="component" value="Unassembled WGS sequence"/>
</dbReference>
<evidence type="ECO:0000256" key="2">
    <source>
        <dbReference type="ARBA" id="ARBA00023002"/>
    </source>
</evidence>
<comment type="caution">
    <text evidence="3">The sequence shown here is derived from an EMBL/GenBank/DDBJ whole genome shotgun (WGS) entry which is preliminary data.</text>
</comment>
<protein>
    <submittedName>
        <fullName evidence="3">Uncharacterized protein</fullName>
    </submittedName>
</protein>
<reference evidence="3" key="1">
    <citation type="submission" date="2019-11" db="EMBL/GenBank/DDBJ databases">
        <title>Bipolaris sorokiniana Genome sequencing.</title>
        <authorList>
            <person name="Wang H."/>
        </authorList>
    </citation>
    <scope>NUCLEOTIDE SEQUENCE</scope>
</reference>
<dbReference type="Gene3D" id="3.40.50.720">
    <property type="entry name" value="NAD(P)-binding Rossmann-like Domain"/>
    <property type="match status" value="1"/>
</dbReference>
<name>A0A8H5ZC98_COCSA</name>
<dbReference type="Pfam" id="PF00106">
    <property type="entry name" value="adh_short"/>
    <property type="match status" value="1"/>
</dbReference>
<keyword evidence="2" id="KW-0560">Oxidoreductase</keyword>
<dbReference type="AlphaFoldDB" id="A0A8H5ZC98"/>
<comment type="similarity">
    <text evidence="1">Belongs to the short-chain dehydrogenases/reductases (SDR) family.</text>
</comment>
<gene>
    <name evidence="3" type="ORF">GGP41_009393</name>
</gene>
<evidence type="ECO:0000313" key="4">
    <source>
        <dbReference type="Proteomes" id="UP000624244"/>
    </source>
</evidence>
<dbReference type="PANTHER" id="PTHR44169">
    <property type="entry name" value="NADPH-DEPENDENT 1-ACYLDIHYDROXYACETONE PHOSPHATE REDUCTASE"/>
    <property type="match status" value="1"/>
</dbReference>
<organism evidence="3 4">
    <name type="scientific">Cochliobolus sativus</name>
    <name type="common">Common root rot and spot blotch fungus</name>
    <name type="synonym">Bipolaris sorokiniana</name>
    <dbReference type="NCBI Taxonomy" id="45130"/>
    <lineage>
        <taxon>Eukaryota</taxon>
        <taxon>Fungi</taxon>
        <taxon>Dikarya</taxon>
        <taxon>Ascomycota</taxon>
        <taxon>Pezizomycotina</taxon>
        <taxon>Dothideomycetes</taxon>
        <taxon>Pleosporomycetidae</taxon>
        <taxon>Pleosporales</taxon>
        <taxon>Pleosporineae</taxon>
        <taxon>Pleosporaceae</taxon>
        <taxon>Bipolaris</taxon>
    </lineage>
</organism>
<dbReference type="GO" id="GO:0005783">
    <property type="term" value="C:endoplasmic reticulum"/>
    <property type="evidence" value="ECO:0007669"/>
    <property type="project" value="TreeGrafter"/>
</dbReference>
<dbReference type="GO" id="GO:0004806">
    <property type="term" value="F:triacylglycerol lipase activity"/>
    <property type="evidence" value="ECO:0007669"/>
    <property type="project" value="TreeGrafter"/>
</dbReference>
<dbReference type="InterPro" id="IPR036291">
    <property type="entry name" value="NAD(P)-bd_dom_sf"/>
</dbReference>
<evidence type="ECO:0000313" key="3">
    <source>
        <dbReference type="EMBL" id="KAF5845599.1"/>
    </source>
</evidence>
<dbReference type="GO" id="GO:0019433">
    <property type="term" value="P:triglyceride catabolic process"/>
    <property type="evidence" value="ECO:0007669"/>
    <property type="project" value="TreeGrafter"/>
</dbReference>
<dbReference type="EMBL" id="WNKQ01000018">
    <property type="protein sequence ID" value="KAF5845599.1"/>
    <property type="molecule type" value="Genomic_DNA"/>
</dbReference>